<evidence type="ECO:0000313" key="4">
    <source>
        <dbReference type="Proteomes" id="UP000637074"/>
    </source>
</evidence>
<dbReference type="Pfam" id="PF12690">
    <property type="entry name" value="BsuPI"/>
    <property type="match status" value="1"/>
</dbReference>
<reference evidence="3 4" key="1">
    <citation type="journal article" date="2022" name="Int. J. Syst. Evol. Microbiol.">
        <title>Neobacillus kokaensis sp. nov., isolated from soil.</title>
        <authorList>
            <person name="Yuki K."/>
            <person name="Matsubara H."/>
            <person name="Yamaguchi S."/>
        </authorList>
    </citation>
    <scope>NUCLEOTIDE SEQUENCE [LARGE SCALE GENOMIC DNA]</scope>
    <source>
        <strain evidence="3 4">LOB 377</strain>
    </source>
</reference>
<comment type="caution">
    <text evidence="3">The sequence shown here is derived from an EMBL/GenBank/DDBJ whole genome shotgun (WGS) entry which is preliminary data.</text>
</comment>
<proteinExistence type="predicted"/>
<sequence>MIMRIIIYIVIFFLANMVNAAANGEDDLDYQVNVTPITGPNQTEIVIAVKNNEEFPLDFEFPTSQLFEMIITDKGGNEVYVYSKGRYFLQAFQTITVQPHDDLKRVVKWNYQFEGKRLPEGEYTIYTTLKPININNKPIKNRSKLSSKQKIYIPGVEESFRDVKVSGTKGNYLVRGEIKHQNAELYYVVEDGHIEYIKENKVQLGKKDQEWVPFKIDIHIPQEKLPHNASLLMYFYEKNNEGKKVHTYPFVLERLE</sequence>
<keyword evidence="4" id="KW-1185">Reference proteome</keyword>
<evidence type="ECO:0000256" key="1">
    <source>
        <dbReference type="SAM" id="SignalP"/>
    </source>
</evidence>
<organism evidence="3 4">
    <name type="scientific">Neobacillus kokaensis</name>
    <dbReference type="NCBI Taxonomy" id="2759023"/>
    <lineage>
        <taxon>Bacteria</taxon>
        <taxon>Bacillati</taxon>
        <taxon>Bacillota</taxon>
        <taxon>Bacilli</taxon>
        <taxon>Bacillales</taxon>
        <taxon>Bacillaceae</taxon>
        <taxon>Neobacillus</taxon>
    </lineage>
</organism>
<feature type="signal peptide" evidence="1">
    <location>
        <begin position="1"/>
        <end position="20"/>
    </location>
</feature>
<feature type="domain" description="Intracellular proteinase inhibitor BsuPI" evidence="2">
    <location>
        <begin position="34"/>
        <end position="130"/>
    </location>
</feature>
<keyword evidence="1" id="KW-0732">Signal</keyword>
<gene>
    <name evidence="3" type="ORF">AM1BK_20500</name>
</gene>
<dbReference type="RefSeq" id="WP_191272429.1">
    <property type="nucleotide sequence ID" value="NZ_BNDS01000007.1"/>
</dbReference>
<dbReference type="InterPro" id="IPR020481">
    <property type="entry name" value="Intracell_prot_inh_BsuPI"/>
</dbReference>
<evidence type="ECO:0000259" key="2">
    <source>
        <dbReference type="Pfam" id="PF12690"/>
    </source>
</evidence>
<accession>A0ABQ3N1F0</accession>
<evidence type="ECO:0000313" key="3">
    <source>
        <dbReference type="EMBL" id="GHH98507.1"/>
    </source>
</evidence>
<dbReference type="Proteomes" id="UP000637074">
    <property type="component" value="Unassembled WGS sequence"/>
</dbReference>
<feature type="chain" id="PRO_5046378681" description="Intracellular proteinase inhibitor BsuPI domain-containing protein" evidence="1">
    <location>
        <begin position="21"/>
        <end position="256"/>
    </location>
</feature>
<protein>
    <recommendedName>
        <fullName evidence="2">Intracellular proteinase inhibitor BsuPI domain-containing protein</fullName>
    </recommendedName>
</protein>
<dbReference type="Gene3D" id="2.60.40.2360">
    <property type="entry name" value="Intracellular proteinase inhibitor BsuPI"/>
    <property type="match status" value="1"/>
</dbReference>
<name>A0ABQ3N1F0_9BACI</name>
<dbReference type="EMBL" id="BNDS01000007">
    <property type="protein sequence ID" value="GHH98507.1"/>
    <property type="molecule type" value="Genomic_DNA"/>
</dbReference>
<dbReference type="InterPro" id="IPR038144">
    <property type="entry name" value="IPI"/>
</dbReference>